<evidence type="ECO:0008006" key="3">
    <source>
        <dbReference type="Google" id="ProtNLM"/>
    </source>
</evidence>
<dbReference type="EMBL" id="SSMQ01000007">
    <property type="protein sequence ID" value="TKD10148.1"/>
    <property type="molecule type" value="Genomic_DNA"/>
</dbReference>
<dbReference type="Proteomes" id="UP000309215">
    <property type="component" value="Unassembled WGS sequence"/>
</dbReference>
<proteinExistence type="predicted"/>
<accession>A0A4U1JG96</accession>
<dbReference type="RefSeq" id="WP_136928548.1">
    <property type="nucleotide sequence ID" value="NZ_SSMQ01000007.1"/>
</dbReference>
<protein>
    <recommendedName>
        <fullName evidence="3">Outer membrane protein beta-barrel domain-containing protein</fullName>
    </recommendedName>
</protein>
<dbReference type="AlphaFoldDB" id="A0A4U1JG96"/>
<organism evidence="1 2">
    <name type="scientific">Polyangium fumosum</name>
    <dbReference type="NCBI Taxonomy" id="889272"/>
    <lineage>
        <taxon>Bacteria</taxon>
        <taxon>Pseudomonadati</taxon>
        <taxon>Myxococcota</taxon>
        <taxon>Polyangia</taxon>
        <taxon>Polyangiales</taxon>
        <taxon>Polyangiaceae</taxon>
        <taxon>Polyangium</taxon>
    </lineage>
</organism>
<evidence type="ECO:0000313" key="2">
    <source>
        <dbReference type="Proteomes" id="UP000309215"/>
    </source>
</evidence>
<sequence length="190" mass="20315">MSRLTCTFLVSLVTTLVASVARGEASPARLRWSVDARLGYATAWTTGQSYLGPATGLIGGLTLRVPIHVEVGAAYHVGSIESAANDTLVYWSRRRSVFVHAAAGYDRTMLAGRLLVRPRFILGSFFIVDEAQLGGAMRQGIEPRFTFGPGVDILFHFGALHAGIDARVLFVPSHVAAPIGGLFGVFGVKK</sequence>
<keyword evidence="2" id="KW-1185">Reference proteome</keyword>
<name>A0A4U1JG96_9BACT</name>
<reference evidence="1 2" key="1">
    <citation type="submission" date="2019-04" db="EMBL/GenBank/DDBJ databases">
        <authorList>
            <person name="Li Y."/>
            <person name="Wang J."/>
        </authorList>
    </citation>
    <scope>NUCLEOTIDE SEQUENCE [LARGE SCALE GENOMIC DNA]</scope>
    <source>
        <strain evidence="1 2">DSM 14668</strain>
    </source>
</reference>
<evidence type="ECO:0000313" key="1">
    <source>
        <dbReference type="EMBL" id="TKD10148.1"/>
    </source>
</evidence>
<comment type="caution">
    <text evidence="1">The sequence shown here is derived from an EMBL/GenBank/DDBJ whole genome shotgun (WGS) entry which is preliminary data.</text>
</comment>
<gene>
    <name evidence="1" type="ORF">E8A74_09015</name>
</gene>